<evidence type="ECO:0000256" key="4">
    <source>
        <dbReference type="SAM" id="Coils"/>
    </source>
</evidence>
<comment type="similarity">
    <text evidence="1">Belongs to the type-I restriction system S methylase family.</text>
</comment>
<dbReference type="OrthoDB" id="9798929at2"/>
<evidence type="ECO:0000259" key="5">
    <source>
        <dbReference type="Pfam" id="PF01420"/>
    </source>
</evidence>
<keyword evidence="4" id="KW-0175">Coiled coil</keyword>
<feature type="domain" description="Type I restriction modification DNA specificity" evidence="5">
    <location>
        <begin position="210"/>
        <end position="367"/>
    </location>
</feature>
<evidence type="ECO:0000313" key="7">
    <source>
        <dbReference type="Proteomes" id="UP000266258"/>
    </source>
</evidence>
<dbReference type="Gene3D" id="1.10.287.1120">
    <property type="entry name" value="Bipartite methylase S protein"/>
    <property type="match status" value="1"/>
</dbReference>
<keyword evidence="2" id="KW-0680">Restriction system</keyword>
<gene>
    <name evidence="6" type="ORF">CJP74_02630</name>
</gene>
<evidence type="ECO:0000256" key="3">
    <source>
        <dbReference type="ARBA" id="ARBA00023125"/>
    </source>
</evidence>
<dbReference type="EMBL" id="NRJH01000020">
    <property type="protein sequence ID" value="RIY33170.1"/>
    <property type="molecule type" value="Genomic_DNA"/>
</dbReference>
<name>A0A3A1Y7B5_9GAMM</name>
<dbReference type="GO" id="GO:0003677">
    <property type="term" value="F:DNA binding"/>
    <property type="evidence" value="ECO:0007669"/>
    <property type="project" value="UniProtKB-KW"/>
</dbReference>
<feature type="domain" description="Type I restriction modification DNA specificity" evidence="5">
    <location>
        <begin position="20"/>
        <end position="171"/>
    </location>
</feature>
<dbReference type="SUPFAM" id="SSF116734">
    <property type="entry name" value="DNA methylase specificity domain"/>
    <property type="match status" value="2"/>
</dbReference>
<keyword evidence="3" id="KW-0238">DNA-binding</keyword>
<evidence type="ECO:0000256" key="1">
    <source>
        <dbReference type="ARBA" id="ARBA00010923"/>
    </source>
</evidence>
<dbReference type="InterPro" id="IPR000055">
    <property type="entry name" value="Restrct_endonuc_typeI_TRD"/>
</dbReference>
<sequence length="384" mass="43393">MSQKKASVPRLRFPQYSSPWLTAKVKNIFEQITRGKVLTVHKLPQVPTGEYIYPVYSSQTVNKGVVAYYKEYLFADAITWTTDGAKAGTVAYRAGKFFSTNVNGVLLSRQGRANRAMAAILSRQTHKYVSPVGNAKLMSHVMGEIKLTYPPTLAEQEQISDFIALLEEQIAHYEQVYQLWQRLEQGVQQATTVRQGLFPSLRFAGFSQAWQQARIKDLFSQITRGRILNSKLIQKQASEAYPYPVYSSQTLNQGILGYYKEYLFEDAITWTTDGANAGTVRYCLGKFFSTNVNGVLISSQGLANPAIASILNQVAYKYVSRVGNAKLMNKVMEQIVICYPPEQAEQNKLSQLYQDFTSLLRQLEEQIRLLQARKSALLEQMLVS</sequence>
<feature type="coiled-coil region" evidence="4">
    <location>
        <begin position="346"/>
        <end position="380"/>
    </location>
</feature>
<dbReference type="PANTHER" id="PTHR30408">
    <property type="entry name" value="TYPE-1 RESTRICTION ENZYME ECOKI SPECIFICITY PROTEIN"/>
    <property type="match status" value="1"/>
</dbReference>
<keyword evidence="7" id="KW-1185">Reference proteome</keyword>
<dbReference type="InterPro" id="IPR044946">
    <property type="entry name" value="Restrct_endonuc_typeI_TRD_sf"/>
</dbReference>
<evidence type="ECO:0000313" key="6">
    <source>
        <dbReference type="EMBL" id="RIY33170.1"/>
    </source>
</evidence>
<reference evidence="6 7" key="1">
    <citation type="submission" date="2017-08" db="EMBL/GenBank/DDBJ databases">
        <title>Reclassification of Bisgaard taxon 37 and 44.</title>
        <authorList>
            <person name="Christensen H."/>
        </authorList>
    </citation>
    <scope>NUCLEOTIDE SEQUENCE [LARGE SCALE GENOMIC DNA]</scope>
    <source>
        <strain evidence="6 7">B96_4</strain>
    </source>
</reference>
<dbReference type="Proteomes" id="UP000266258">
    <property type="component" value="Unassembled WGS sequence"/>
</dbReference>
<protein>
    <recommendedName>
        <fullName evidence="5">Type I restriction modification DNA specificity domain-containing protein</fullName>
    </recommendedName>
</protein>
<dbReference type="AlphaFoldDB" id="A0A3A1Y7B5"/>
<proteinExistence type="inferred from homology"/>
<dbReference type="InterPro" id="IPR052021">
    <property type="entry name" value="Type-I_RS_S_subunit"/>
</dbReference>
<comment type="caution">
    <text evidence="6">The sequence shown here is derived from an EMBL/GenBank/DDBJ whole genome shotgun (WGS) entry which is preliminary data.</text>
</comment>
<dbReference type="Gene3D" id="3.90.220.20">
    <property type="entry name" value="DNA methylase specificity domains"/>
    <property type="match status" value="2"/>
</dbReference>
<organism evidence="6 7">
    <name type="scientific">Psittacicella melopsittaci</name>
    <dbReference type="NCBI Taxonomy" id="2028576"/>
    <lineage>
        <taxon>Bacteria</taxon>
        <taxon>Pseudomonadati</taxon>
        <taxon>Pseudomonadota</taxon>
        <taxon>Gammaproteobacteria</taxon>
        <taxon>Pasteurellales</taxon>
        <taxon>Psittacicellaceae</taxon>
        <taxon>Psittacicella</taxon>
    </lineage>
</organism>
<dbReference type="RefSeq" id="WP_119496730.1">
    <property type="nucleotide sequence ID" value="NZ_NRJH01000020.1"/>
</dbReference>
<dbReference type="CDD" id="cd17255">
    <property type="entry name" value="RMtype1_S_Fco49512ORF2615P-TRD2-CR2_like"/>
    <property type="match status" value="2"/>
</dbReference>
<dbReference type="Pfam" id="PF01420">
    <property type="entry name" value="Methylase_S"/>
    <property type="match status" value="2"/>
</dbReference>
<dbReference type="GO" id="GO:0009307">
    <property type="term" value="P:DNA restriction-modification system"/>
    <property type="evidence" value="ECO:0007669"/>
    <property type="project" value="UniProtKB-KW"/>
</dbReference>
<dbReference type="PANTHER" id="PTHR30408:SF13">
    <property type="entry name" value="TYPE I RESTRICTION ENZYME HINDI SPECIFICITY SUBUNIT"/>
    <property type="match status" value="1"/>
</dbReference>
<evidence type="ECO:0000256" key="2">
    <source>
        <dbReference type="ARBA" id="ARBA00022747"/>
    </source>
</evidence>
<accession>A0A3A1Y7B5</accession>